<sequence length="53" mass="6060">MLGSPAYEALPQDKPDAINLRRSFTDAGFKMYRDRPMSIICGHQDESMDTVWP</sequence>
<evidence type="ECO:0000313" key="2">
    <source>
        <dbReference type="Proteomes" id="UP001642405"/>
    </source>
</evidence>
<dbReference type="EMBL" id="CAWUHB010000005">
    <property type="protein sequence ID" value="CAK7212210.1"/>
    <property type="molecule type" value="Genomic_DNA"/>
</dbReference>
<reference evidence="1 2" key="1">
    <citation type="submission" date="2024-01" db="EMBL/GenBank/DDBJ databases">
        <authorList>
            <person name="Allen C."/>
            <person name="Tagirdzhanova G."/>
        </authorList>
    </citation>
    <scope>NUCLEOTIDE SEQUENCE [LARGE SCALE GENOMIC DNA]</scope>
</reference>
<gene>
    <name evidence="1" type="ORF">SCUCBS95973_001371</name>
</gene>
<keyword evidence="2" id="KW-1185">Reference proteome</keyword>
<protein>
    <submittedName>
        <fullName evidence="1">Uncharacterized protein</fullName>
    </submittedName>
</protein>
<organism evidence="1 2">
    <name type="scientific">Sporothrix curviconia</name>
    <dbReference type="NCBI Taxonomy" id="1260050"/>
    <lineage>
        <taxon>Eukaryota</taxon>
        <taxon>Fungi</taxon>
        <taxon>Dikarya</taxon>
        <taxon>Ascomycota</taxon>
        <taxon>Pezizomycotina</taxon>
        <taxon>Sordariomycetes</taxon>
        <taxon>Sordariomycetidae</taxon>
        <taxon>Ophiostomatales</taxon>
        <taxon>Ophiostomataceae</taxon>
        <taxon>Sporothrix</taxon>
    </lineage>
</organism>
<proteinExistence type="predicted"/>
<evidence type="ECO:0000313" key="1">
    <source>
        <dbReference type="EMBL" id="CAK7212210.1"/>
    </source>
</evidence>
<dbReference type="Proteomes" id="UP001642405">
    <property type="component" value="Unassembled WGS sequence"/>
</dbReference>
<comment type="caution">
    <text evidence="1">The sequence shown here is derived from an EMBL/GenBank/DDBJ whole genome shotgun (WGS) entry which is preliminary data.</text>
</comment>
<name>A0ABP0AYC6_9PEZI</name>
<accession>A0ABP0AYC6</accession>